<evidence type="ECO:0000313" key="2">
    <source>
        <dbReference type="Proteomes" id="UP001166674"/>
    </source>
</evidence>
<protein>
    <submittedName>
        <fullName evidence="1">Kinesin-like protein KIF2C</fullName>
    </submittedName>
</protein>
<proteinExistence type="predicted"/>
<dbReference type="PROSITE" id="PS51257">
    <property type="entry name" value="PROKAR_LIPOPROTEIN"/>
    <property type="match status" value="1"/>
</dbReference>
<dbReference type="AlphaFoldDB" id="A0AA41SXJ8"/>
<dbReference type="EMBL" id="JAATJV010253100">
    <property type="protein sequence ID" value="MBZ3875597.1"/>
    <property type="molecule type" value="Genomic_DNA"/>
</dbReference>
<gene>
    <name evidence="1" type="ORF">SUZIE_133735</name>
</gene>
<sequence>METEEKEIISNGALITGCFSEEEEELSSQMSSFNEAMTQLRAMKERAMEGLKEIIKQGPGWFKLSEVSEKPDYDLETFVNKAECAMVQQASVLQDVIKALCLAMQLAKQAIKQINGKK</sequence>
<name>A0AA41SXJ8_SCICA</name>
<evidence type="ECO:0000313" key="1">
    <source>
        <dbReference type="EMBL" id="MBZ3875597.1"/>
    </source>
</evidence>
<reference evidence="1" key="1">
    <citation type="submission" date="2020-03" db="EMBL/GenBank/DDBJ databases">
        <title>Studies in the Genomics of Life Span.</title>
        <authorList>
            <person name="Glass D."/>
        </authorList>
    </citation>
    <scope>NUCLEOTIDE SEQUENCE</scope>
    <source>
        <strain evidence="1">SUZIE</strain>
        <tissue evidence="1">Muscle</tissue>
    </source>
</reference>
<comment type="caution">
    <text evidence="1">The sequence shown here is derived from an EMBL/GenBank/DDBJ whole genome shotgun (WGS) entry which is preliminary data.</text>
</comment>
<organism evidence="1 2">
    <name type="scientific">Sciurus carolinensis</name>
    <name type="common">Eastern gray squirrel</name>
    <dbReference type="NCBI Taxonomy" id="30640"/>
    <lineage>
        <taxon>Eukaryota</taxon>
        <taxon>Metazoa</taxon>
        <taxon>Chordata</taxon>
        <taxon>Craniata</taxon>
        <taxon>Vertebrata</taxon>
        <taxon>Euteleostomi</taxon>
        <taxon>Mammalia</taxon>
        <taxon>Eutheria</taxon>
        <taxon>Euarchontoglires</taxon>
        <taxon>Glires</taxon>
        <taxon>Rodentia</taxon>
        <taxon>Sciuromorpha</taxon>
        <taxon>Sciuridae</taxon>
        <taxon>Sciurinae</taxon>
        <taxon>Sciurini</taxon>
        <taxon>Sciurus</taxon>
    </lineage>
</organism>
<keyword evidence="2" id="KW-1185">Reference proteome</keyword>
<accession>A0AA41SXJ8</accession>
<dbReference type="Proteomes" id="UP001166674">
    <property type="component" value="Unassembled WGS sequence"/>
</dbReference>